<proteinExistence type="predicted"/>
<reference evidence="1 2" key="1">
    <citation type="submission" date="2023-09" db="EMBL/GenBank/DDBJ databases">
        <title>Multi-omics analysis of a traditional fermented food reveals byproduct-associated fungal strains for waste-to-food upcycling.</title>
        <authorList>
            <consortium name="Lawrence Berkeley National Laboratory"/>
            <person name="Rekdal V.M."/>
            <person name="Villalobos-Escobedo J.M."/>
            <person name="Rodriguez-Valeron N."/>
            <person name="Garcia M.O."/>
            <person name="Vasquez D.P."/>
            <person name="Damayanti I."/>
            <person name="Sorensen P.M."/>
            <person name="Baidoo E.E."/>
            <person name="De Carvalho A.C."/>
            <person name="Riley R."/>
            <person name="Lipzen A."/>
            <person name="He G."/>
            <person name="Yan M."/>
            <person name="Haridas S."/>
            <person name="Daum C."/>
            <person name="Yoshinaga Y."/>
            <person name="Ng V."/>
            <person name="Grigoriev I.V."/>
            <person name="Munk R."/>
            <person name="Nuraida L."/>
            <person name="Wijaya C.H."/>
            <person name="Morales P.-C."/>
            <person name="Keasling J.D."/>
        </authorList>
    </citation>
    <scope>NUCLEOTIDE SEQUENCE [LARGE SCALE GENOMIC DNA]</scope>
    <source>
        <strain evidence="1 2">FGSC 2613</strain>
    </source>
</reference>
<dbReference type="Proteomes" id="UP001451303">
    <property type="component" value="Unassembled WGS sequence"/>
</dbReference>
<sequence length="55" mass="6247">MKFWLRGGSKGDDLEKPRRLLFLRHSGFNQGAVKYWISLCSIAQRSSLRYGDGGS</sequence>
<comment type="caution">
    <text evidence="1">The sequence shown here is derived from an EMBL/GenBank/DDBJ whole genome shotgun (WGS) entry which is preliminary data.</text>
</comment>
<accession>A0ABR3D2K0</accession>
<dbReference type="EMBL" id="JAVLET010000011">
    <property type="protein sequence ID" value="KAL0466907.1"/>
    <property type="molecule type" value="Genomic_DNA"/>
</dbReference>
<keyword evidence="2" id="KW-1185">Reference proteome</keyword>
<name>A0ABR3D2K0_NEUIN</name>
<gene>
    <name evidence="1" type="ORF">QR685DRAFT_574971</name>
</gene>
<organism evidence="1 2">
    <name type="scientific">Neurospora intermedia</name>
    <dbReference type="NCBI Taxonomy" id="5142"/>
    <lineage>
        <taxon>Eukaryota</taxon>
        <taxon>Fungi</taxon>
        <taxon>Dikarya</taxon>
        <taxon>Ascomycota</taxon>
        <taxon>Pezizomycotina</taxon>
        <taxon>Sordariomycetes</taxon>
        <taxon>Sordariomycetidae</taxon>
        <taxon>Sordariales</taxon>
        <taxon>Sordariaceae</taxon>
        <taxon>Neurospora</taxon>
    </lineage>
</organism>
<protein>
    <submittedName>
        <fullName evidence="1">Uncharacterized protein</fullName>
    </submittedName>
</protein>
<evidence type="ECO:0000313" key="2">
    <source>
        <dbReference type="Proteomes" id="UP001451303"/>
    </source>
</evidence>
<evidence type="ECO:0000313" key="1">
    <source>
        <dbReference type="EMBL" id="KAL0466907.1"/>
    </source>
</evidence>